<dbReference type="InterPro" id="IPR011050">
    <property type="entry name" value="Pectin_lyase_fold/virulence"/>
</dbReference>
<dbReference type="SUPFAM" id="SSF51126">
    <property type="entry name" value="Pectin lyase-like"/>
    <property type="match status" value="1"/>
</dbReference>
<dbReference type="Gene3D" id="2.160.20.10">
    <property type="entry name" value="Single-stranded right-handed beta-helix, Pectin lyase-like"/>
    <property type="match status" value="1"/>
</dbReference>
<sequence length="867" mass="94258">MKSLFVLTKLTVCLTFCFILIGDVSYGQTLITYPEPVAAFEKKSDLYLVSVTSGSETKDSYVYVSRASTGAPLWEWQGQEGKTFHFTTFSSSGTATITVTKLGSTAGSATLRPDRVGLGTVPTTSVTGGKQVTFTLSQSRKISVEFDDDAGNQHALMIFADPLEEASDIPDSTAANVYKVSTVDTLIVPAGKTIVYFGPGVYNIHYWRIPATVSQVYISGGAYVRGYIGANRATTTLSLKINGRGIISNDQWNFHYPKVTPPYDPVSTDWYKSIVISGGKKHSVEGITLVDGTAFNVVLSCDSSLAKNLKIHGFRYNNDGITLAGSDATVTDCFVRVGDDGILTNGSKNFKIDKCVFWHLRGGSIIQLGWRPHNINGTNLIENCDVIHAEWVLPQTQNSGFINYMGNVSGNSNASIENFVIQDIYFDTEVLKLIDLRIDRGIKYPINIRNFLFKNIHAKIPSAHPSFSSYFNGYDATNKESNLRFNNFYINGTLINQANHTDSGYFKRGNYADPLIFFEYADLSSEIFNQNFNSSSSLSTYISSTPDNGQFTSVNSTGTGTIVSINSNKLRFNRSAAADYGYFARTADFSPVPEVIQYKAEVTVSGNTAGVTQNQVAVFQVGKGFVDGNNALTGTPLENNALLHSRLGINFAPTAGQFSFRDISGALSSAVFSGTQAFTWVINNSSKTVSYVAPDGSDELLAADRWDLWVGNVKIFDEKLSNGAADVTLSDLKFAFISGTGIIDLDNILITSPVITGALSLLVPPVSKSVITTVATTDEVAKKKDLLKLSVYAPSDQLLVDVSVNSDKAEQAELSIYNFNGKALIKTKVRLEKGNNKFTLPVSTIKPGIHIAILTTNTNAARLKFIR</sequence>
<reference evidence="1 2" key="1">
    <citation type="submission" date="2019-02" db="EMBL/GenBank/DDBJ databases">
        <title>Pedobacter sp. RP-3-8 sp. nov., isolated from Arctic soil.</title>
        <authorList>
            <person name="Dahal R.H."/>
        </authorList>
    </citation>
    <scope>NUCLEOTIDE SEQUENCE [LARGE SCALE GENOMIC DNA]</scope>
    <source>
        <strain evidence="1 2">RP-3-8</strain>
    </source>
</reference>
<accession>A0A4V6N5N7</accession>
<dbReference type="Proteomes" id="UP000291117">
    <property type="component" value="Unassembled WGS sequence"/>
</dbReference>
<dbReference type="AlphaFoldDB" id="A0A4V6N5N7"/>
<dbReference type="InterPro" id="IPR012334">
    <property type="entry name" value="Pectin_lyas_fold"/>
</dbReference>
<protein>
    <submittedName>
        <fullName evidence="1">T9SS type A sorting domain-containing protein</fullName>
    </submittedName>
</protein>
<dbReference type="Gene3D" id="2.60.350.10">
    <property type="entry name" value="Dextranase, N-terminal"/>
    <property type="match status" value="1"/>
</dbReference>
<dbReference type="NCBIfam" id="TIGR04183">
    <property type="entry name" value="Por_Secre_tail"/>
    <property type="match status" value="1"/>
</dbReference>
<organism evidence="1 2">
    <name type="scientific">Pedobacter hiemivivus</name>
    <dbReference type="NCBI Taxonomy" id="2530454"/>
    <lineage>
        <taxon>Bacteria</taxon>
        <taxon>Pseudomonadati</taxon>
        <taxon>Bacteroidota</taxon>
        <taxon>Sphingobacteriia</taxon>
        <taxon>Sphingobacteriales</taxon>
        <taxon>Sphingobacteriaceae</taxon>
        <taxon>Pedobacter</taxon>
    </lineage>
</organism>
<evidence type="ECO:0000313" key="1">
    <source>
        <dbReference type="EMBL" id="TCC88476.1"/>
    </source>
</evidence>
<proteinExistence type="predicted"/>
<evidence type="ECO:0000313" key="2">
    <source>
        <dbReference type="Proteomes" id="UP000291117"/>
    </source>
</evidence>
<dbReference type="RefSeq" id="WP_131611293.1">
    <property type="nucleotide sequence ID" value="NZ_SJSM01000020.1"/>
</dbReference>
<dbReference type="InterPro" id="IPR035953">
    <property type="entry name" value="Dextranase_N-ter"/>
</dbReference>
<gene>
    <name evidence="1" type="ORF">EZ444_21745</name>
</gene>
<dbReference type="OrthoDB" id="1466765at2"/>
<keyword evidence="2" id="KW-1185">Reference proteome</keyword>
<name>A0A4V6N5N7_9SPHI</name>
<comment type="caution">
    <text evidence="1">The sequence shown here is derived from an EMBL/GenBank/DDBJ whole genome shotgun (WGS) entry which is preliminary data.</text>
</comment>
<dbReference type="EMBL" id="SJSM01000020">
    <property type="protein sequence ID" value="TCC88476.1"/>
    <property type="molecule type" value="Genomic_DNA"/>
</dbReference>
<dbReference type="InterPro" id="IPR026444">
    <property type="entry name" value="Secre_tail"/>
</dbReference>